<dbReference type="Pfam" id="PF00072">
    <property type="entry name" value="Response_reg"/>
    <property type="match status" value="1"/>
</dbReference>
<dbReference type="InterPro" id="IPR001789">
    <property type="entry name" value="Sig_transdc_resp-reg_receiver"/>
</dbReference>
<protein>
    <submittedName>
        <fullName evidence="4">Response regulator</fullName>
    </submittedName>
</protein>
<evidence type="ECO:0000313" key="5">
    <source>
        <dbReference type="Proteomes" id="UP000650511"/>
    </source>
</evidence>
<dbReference type="PANTHER" id="PTHR44591:SF3">
    <property type="entry name" value="RESPONSE REGULATORY DOMAIN-CONTAINING PROTEIN"/>
    <property type="match status" value="1"/>
</dbReference>
<gene>
    <name evidence="4" type="ORF">GCM10011354_27540</name>
</gene>
<keyword evidence="5" id="KW-1185">Reference proteome</keyword>
<sequence length="145" mass="15329">MALSATVVHGKASTVRALVIDDSRATRAILSRILQSLGFSTADAADGQLALTWLADHGPVDLALVDWNMPVLDGLSFLKIVRANPAYASMKLLMVTTESDLDRMIAALEAGADEYAMKPFTAGVIREKLELLGMEMPGALTGGVA</sequence>
<dbReference type="Gene3D" id="3.40.50.2300">
    <property type="match status" value="1"/>
</dbReference>
<dbReference type="EMBL" id="BMHA01000010">
    <property type="protein sequence ID" value="GGI08126.1"/>
    <property type="molecule type" value="Genomic_DNA"/>
</dbReference>
<dbReference type="AlphaFoldDB" id="A0A8J3A9K3"/>
<evidence type="ECO:0000313" key="4">
    <source>
        <dbReference type="EMBL" id="GGI08126.1"/>
    </source>
</evidence>
<evidence type="ECO:0000256" key="2">
    <source>
        <dbReference type="PROSITE-ProRule" id="PRU00169"/>
    </source>
</evidence>
<evidence type="ECO:0000256" key="1">
    <source>
        <dbReference type="ARBA" id="ARBA00022553"/>
    </source>
</evidence>
<dbReference type="InterPro" id="IPR011006">
    <property type="entry name" value="CheY-like_superfamily"/>
</dbReference>
<feature type="domain" description="Response regulatory" evidence="3">
    <location>
        <begin position="16"/>
        <end position="133"/>
    </location>
</feature>
<name>A0A8J3A9K3_9ACTN</name>
<dbReference type="PANTHER" id="PTHR44591">
    <property type="entry name" value="STRESS RESPONSE REGULATOR PROTEIN 1"/>
    <property type="match status" value="1"/>
</dbReference>
<organism evidence="4 5">
    <name type="scientific">Egicoccus halophilus</name>
    <dbReference type="NCBI Taxonomy" id="1670830"/>
    <lineage>
        <taxon>Bacteria</taxon>
        <taxon>Bacillati</taxon>
        <taxon>Actinomycetota</taxon>
        <taxon>Nitriliruptoria</taxon>
        <taxon>Egicoccales</taxon>
        <taxon>Egicoccaceae</taxon>
        <taxon>Egicoccus</taxon>
    </lineage>
</organism>
<dbReference type="Proteomes" id="UP000650511">
    <property type="component" value="Unassembled WGS sequence"/>
</dbReference>
<dbReference type="SMART" id="SM00448">
    <property type="entry name" value="REC"/>
    <property type="match status" value="1"/>
</dbReference>
<reference evidence="4" key="1">
    <citation type="journal article" date="2014" name="Int. J. Syst. Evol. Microbiol.">
        <title>Complete genome sequence of Corynebacterium casei LMG S-19264T (=DSM 44701T), isolated from a smear-ripened cheese.</title>
        <authorList>
            <consortium name="US DOE Joint Genome Institute (JGI-PGF)"/>
            <person name="Walter F."/>
            <person name="Albersmeier A."/>
            <person name="Kalinowski J."/>
            <person name="Ruckert C."/>
        </authorList>
    </citation>
    <scope>NUCLEOTIDE SEQUENCE</scope>
    <source>
        <strain evidence="4">CGMCC 1.14988</strain>
    </source>
</reference>
<keyword evidence="1 2" id="KW-0597">Phosphoprotein</keyword>
<accession>A0A8J3A9K3</accession>
<dbReference type="InterPro" id="IPR050595">
    <property type="entry name" value="Bact_response_regulator"/>
</dbReference>
<feature type="modified residue" description="4-aspartylphosphate" evidence="2">
    <location>
        <position position="66"/>
    </location>
</feature>
<dbReference type="GO" id="GO:0000160">
    <property type="term" value="P:phosphorelay signal transduction system"/>
    <property type="evidence" value="ECO:0007669"/>
    <property type="project" value="InterPro"/>
</dbReference>
<reference evidence="4" key="2">
    <citation type="submission" date="2020-09" db="EMBL/GenBank/DDBJ databases">
        <authorList>
            <person name="Sun Q."/>
            <person name="Zhou Y."/>
        </authorList>
    </citation>
    <scope>NUCLEOTIDE SEQUENCE</scope>
    <source>
        <strain evidence="4">CGMCC 1.14988</strain>
    </source>
</reference>
<dbReference type="PROSITE" id="PS50110">
    <property type="entry name" value="RESPONSE_REGULATORY"/>
    <property type="match status" value="1"/>
</dbReference>
<evidence type="ECO:0000259" key="3">
    <source>
        <dbReference type="PROSITE" id="PS50110"/>
    </source>
</evidence>
<comment type="caution">
    <text evidence="4">The sequence shown here is derived from an EMBL/GenBank/DDBJ whole genome shotgun (WGS) entry which is preliminary data.</text>
</comment>
<proteinExistence type="predicted"/>
<dbReference type="SUPFAM" id="SSF52172">
    <property type="entry name" value="CheY-like"/>
    <property type="match status" value="1"/>
</dbReference>